<dbReference type="PANTHER" id="PTHR46470:SF2">
    <property type="entry name" value="GLYCERALDEHYDE 3-PHOSPHATE PHOSPHATASE"/>
    <property type="match status" value="1"/>
</dbReference>
<dbReference type="InterPro" id="IPR023214">
    <property type="entry name" value="HAD_sf"/>
</dbReference>
<keyword evidence="3 6" id="KW-0378">Hydrolase</keyword>
<dbReference type="GO" id="GO:0044281">
    <property type="term" value="P:small molecule metabolic process"/>
    <property type="evidence" value="ECO:0007669"/>
    <property type="project" value="UniProtKB-ARBA"/>
</dbReference>
<dbReference type="GO" id="GO:0046872">
    <property type="term" value="F:metal ion binding"/>
    <property type="evidence" value="ECO:0007669"/>
    <property type="project" value="UniProtKB-KW"/>
</dbReference>
<dbReference type="GO" id="GO:0016791">
    <property type="term" value="F:phosphatase activity"/>
    <property type="evidence" value="ECO:0007669"/>
    <property type="project" value="TreeGrafter"/>
</dbReference>
<keyword evidence="7" id="KW-1185">Reference proteome</keyword>
<dbReference type="PRINTS" id="PR00413">
    <property type="entry name" value="HADHALOGNASE"/>
</dbReference>
<proteinExistence type="predicted"/>
<evidence type="ECO:0000256" key="4">
    <source>
        <dbReference type="ARBA" id="ARBA00022842"/>
    </source>
</evidence>
<accession>A0A6I6ACY7</accession>
<sequence length="258" mass="28650">MQSTATGNSPGLHLGMTGAQGSSFSNTQRRPSRNPMLPNADIKAILFDLDNTLLDRSAAVRRYFTQLLQDASPPLPEDEFELTLLTILARDRLGYEDRAAFFDWAATTCFPDWAPAELWSDFREKLPRMIEPDPLCLELLQRLQPHYALAVITNGSAELQRAKIEAAGIDQLIDHIWISEETGAAKPDQASFAQALSALGVTPQQALFVGDHPYQDISGARQIGMHTCWMQLDRTFPGEFPEPHCQISSLDSLQCLVP</sequence>
<gene>
    <name evidence="6" type="ORF">F1728_11475</name>
</gene>
<dbReference type="NCBIfam" id="TIGR01509">
    <property type="entry name" value="HAD-SF-IA-v3"/>
    <property type="match status" value="1"/>
</dbReference>
<dbReference type="SUPFAM" id="SSF56784">
    <property type="entry name" value="HAD-like"/>
    <property type="match status" value="1"/>
</dbReference>
<evidence type="ECO:0000313" key="6">
    <source>
        <dbReference type="EMBL" id="QGQ23255.1"/>
    </source>
</evidence>
<dbReference type="Pfam" id="PF13419">
    <property type="entry name" value="HAD_2"/>
    <property type="match status" value="1"/>
</dbReference>
<dbReference type="AlphaFoldDB" id="A0A6I6ACY7"/>
<evidence type="ECO:0000256" key="3">
    <source>
        <dbReference type="ARBA" id="ARBA00022801"/>
    </source>
</evidence>
<keyword evidence="4" id="KW-0460">Magnesium</keyword>
<name>A0A6I6ACY7_9PLAN</name>
<dbReference type="KEGG" id="gim:F1728_11475"/>
<dbReference type="InterPro" id="IPR006439">
    <property type="entry name" value="HAD-SF_hydro_IA"/>
</dbReference>
<organism evidence="6 7">
    <name type="scientific">Gimesia benthica</name>
    <dbReference type="NCBI Taxonomy" id="2608982"/>
    <lineage>
        <taxon>Bacteria</taxon>
        <taxon>Pseudomonadati</taxon>
        <taxon>Planctomycetota</taxon>
        <taxon>Planctomycetia</taxon>
        <taxon>Planctomycetales</taxon>
        <taxon>Planctomycetaceae</taxon>
        <taxon>Gimesia</taxon>
    </lineage>
</organism>
<evidence type="ECO:0000313" key="7">
    <source>
        <dbReference type="Proteomes" id="UP000427281"/>
    </source>
</evidence>
<dbReference type="PANTHER" id="PTHR46470">
    <property type="entry name" value="N-ACYLNEURAMINATE-9-PHOSPHATASE"/>
    <property type="match status" value="1"/>
</dbReference>
<evidence type="ECO:0000256" key="2">
    <source>
        <dbReference type="ARBA" id="ARBA00022723"/>
    </source>
</evidence>
<comment type="cofactor">
    <cofactor evidence="1">
        <name>Mg(2+)</name>
        <dbReference type="ChEBI" id="CHEBI:18420"/>
    </cofactor>
</comment>
<dbReference type="InterPro" id="IPR051400">
    <property type="entry name" value="HAD-like_hydrolase"/>
</dbReference>
<protein>
    <submittedName>
        <fullName evidence="6">HAD family hydrolase</fullName>
    </submittedName>
</protein>
<keyword evidence="2" id="KW-0479">Metal-binding</keyword>
<dbReference type="EMBL" id="CP043930">
    <property type="protein sequence ID" value="QGQ23255.1"/>
    <property type="molecule type" value="Genomic_DNA"/>
</dbReference>
<dbReference type="SFLD" id="SFLDS00003">
    <property type="entry name" value="Haloacid_Dehalogenase"/>
    <property type="match status" value="1"/>
</dbReference>
<feature type="region of interest" description="Disordered" evidence="5">
    <location>
        <begin position="1"/>
        <end position="35"/>
    </location>
</feature>
<evidence type="ECO:0000256" key="5">
    <source>
        <dbReference type="SAM" id="MobiDB-lite"/>
    </source>
</evidence>
<dbReference type="SFLD" id="SFLDG01129">
    <property type="entry name" value="C1.5:_HAD__Beta-PGM__Phosphata"/>
    <property type="match status" value="1"/>
</dbReference>
<dbReference type="Proteomes" id="UP000427281">
    <property type="component" value="Chromosome"/>
</dbReference>
<feature type="compositionally biased region" description="Polar residues" evidence="5">
    <location>
        <begin position="19"/>
        <end position="29"/>
    </location>
</feature>
<dbReference type="Gene3D" id="3.40.50.1000">
    <property type="entry name" value="HAD superfamily/HAD-like"/>
    <property type="match status" value="1"/>
</dbReference>
<dbReference type="InterPro" id="IPR036412">
    <property type="entry name" value="HAD-like_sf"/>
</dbReference>
<dbReference type="InterPro" id="IPR041492">
    <property type="entry name" value="HAD_2"/>
</dbReference>
<dbReference type="NCBIfam" id="TIGR01549">
    <property type="entry name" value="HAD-SF-IA-v1"/>
    <property type="match status" value="1"/>
</dbReference>
<evidence type="ECO:0000256" key="1">
    <source>
        <dbReference type="ARBA" id="ARBA00001946"/>
    </source>
</evidence>
<dbReference type="Gene3D" id="1.20.120.710">
    <property type="entry name" value="Haloacid dehalogenase hydrolase-like domain"/>
    <property type="match status" value="1"/>
</dbReference>
<reference evidence="6 7" key="1">
    <citation type="submission" date="2019-09" db="EMBL/GenBank/DDBJ databases">
        <title>Gimesia benthica sp. nov., a novel bacterium isolated from deep-sea water of the Northwest Indian Ocean.</title>
        <authorList>
            <person name="Dai X."/>
        </authorList>
    </citation>
    <scope>NUCLEOTIDE SEQUENCE [LARGE SCALE GENOMIC DNA]</scope>
    <source>
        <strain evidence="6 7">E7</strain>
    </source>
</reference>